<accession>A0A0U2V0N0</accession>
<organism evidence="2 3">
    <name type="scientific">Methanobrevibacter millerae</name>
    <dbReference type="NCBI Taxonomy" id="230361"/>
    <lineage>
        <taxon>Archaea</taxon>
        <taxon>Methanobacteriati</taxon>
        <taxon>Methanobacteriota</taxon>
        <taxon>Methanomada group</taxon>
        <taxon>Methanobacteria</taxon>
        <taxon>Methanobacteriales</taxon>
        <taxon>Methanobacteriaceae</taxon>
        <taxon>Methanobrevibacter</taxon>
    </lineage>
</organism>
<dbReference type="PATRIC" id="fig|230361.4.peg.294"/>
<sequence>MDLIHLPPYSPKYNPIEQVWRTIKAKISRKFITSIEQLKFIFENEFKQVINNESYWKNWLWKFL</sequence>
<name>A0A0U2V0N0_9EURY</name>
<evidence type="ECO:0000313" key="2">
    <source>
        <dbReference type="EMBL" id="ALT68082.1"/>
    </source>
</evidence>
<keyword evidence="3" id="KW-1185">Reference proteome</keyword>
<dbReference type="Proteomes" id="UP000067738">
    <property type="component" value="Chromosome"/>
</dbReference>
<dbReference type="Gene3D" id="3.30.420.10">
    <property type="entry name" value="Ribonuclease H-like superfamily/Ribonuclease H"/>
    <property type="match status" value="1"/>
</dbReference>
<evidence type="ECO:0000259" key="1">
    <source>
        <dbReference type="Pfam" id="PF13358"/>
    </source>
</evidence>
<reference evidence="2 3" key="1">
    <citation type="submission" date="2015-04" db="EMBL/GenBank/DDBJ databases">
        <title>The complete genome sequence of the rumen methanogen Methanobrevibacter millerae SM9.</title>
        <authorList>
            <person name="Leahy S.C."/>
            <person name="Kelly W.J."/>
            <person name="Pacheco D.M."/>
            <person name="Li D."/>
            <person name="Altermann E."/>
            <person name="Attwood G.T."/>
        </authorList>
    </citation>
    <scope>NUCLEOTIDE SEQUENCE [LARGE SCALE GENOMIC DNA]</scope>
    <source>
        <strain evidence="2 3">SM9</strain>
    </source>
</reference>
<dbReference type="Pfam" id="PF13358">
    <property type="entry name" value="DDE_3"/>
    <property type="match status" value="1"/>
</dbReference>
<dbReference type="GO" id="GO:0003676">
    <property type="term" value="F:nucleic acid binding"/>
    <property type="evidence" value="ECO:0007669"/>
    <property type="project" value="InterPro"/>
</dbReference>
<dbReference type="AlphaFoldDB" id="A0A0U2V0N0"/>
<feature type="domain" description="Tc1-like transposase DDE" evidence="1">
    <location>
        <begin position="2"/>
        <end position="39"/>
    </location>
</feature>
<protein>
    <submittedName>
        <fullName evidence="2">Transposase</fullName>
    </submittedName>
</protein>
<dbReference type="EMBL" id="CP011266">
    <property type="protein sequence ID" value="ALT68082.1"/>
    <property type="molecule type" value="Genomic_DNA"/>
</dbReference>
<dbReference type="InterPro" id="IPR036397">
    <property type="entry name" value="RNaseH_sf"/>
</dbReference>
<dbReference type="InterPro" id="IPR038717">
    <property type="entry name" value="Tc1-like_DDE_dom"/>
</dbReference>
<dbReference type="OrthoDB" id="195008at2157"/>
<evidence type="ECO:0000313" key="3">
    <source>
        <dbReference type="Proteomes" id="UP000067738"/>
    </source>
</evidence>
<proteinExistence type="predicted"/>
<gene>
    <name evidence="2" type="ORF">sm9_0280</name>
</gene>
<dbReference type="KEGG" id="mmil:sm9_0280"/>
<dbReference type="RefSeq" id="WP_083495797.1">
    <property type="nucleotide sequence ID" value="NZ_CP011266.1"/>
</dbReference>
<dbReference type="GeneID" id="95971469"/>